<organism evidence="2 3">
    <name type="scientific">Didymella pomorum</name>
    <dbReference type="NCBI Taxonomy" id="749634"/>
    <lineage>
        <taxon>Eukaryota</taxon>
        <taxon>Fungi</taxon>
        <taxon>Dikarya</taxon>
        <taxon>Ascomycota</taxon>
        <taxon>Pezizomycotina</taxon>
        <taxon>Dothideomycetes</taxon>
        <taxon>Pleosporomycetidae</taxon>
        <taxon>Pleosporales</taxon>
        <taxon>Pleosporineae</taxon>
        <taxon>Didymellaceae</taxon>
        <taxon>Didymella</taxon>
    </lineage>
</organism>
<evidence type="ECO:0000313" key="2">
    <source>
        <dbReference type="EMBL" id="KAJ4398137.1"/>
    </source>
</evidence>
<dbReference type="EMBL" id="JAPEVA010000138">
    <property type="protein sequence ID" value="KAJ4398137.1"/>
    <property type="molecule type" value="Genomic_DNA"/>
</dbReference>
<feature type="region of interest" description="Disordered" evidence="1">
    <location>
        <begin position="266"/>
        <end position="336"/>
    </location>
</feature>
<keyword evidence="3" id="KW-1185">Reference proteome</keyword>
<proteinExistence type="predicted"/>
<feature type="compositionally biased region" description="Polar residues" evidence="1">
    <location>
        <begin position="279"/>
        <end position="290"/>
    </location>
</feature>
<feature type="compositionally biased region" description="Polar residues" evidence="1">
    <location>
        <begin position="298"/>
        <end position="308"/>
    </location>
</feature>
<feature type="compositionally biased region" description="Polar residues" evidence="1">
    <location>
        <begin position="319"/>
        <end position="328"/>
    </location>
</feature>
<protein>
    <submittedName>
        <fullName evidence="2">Uncharacterized protein</fullName>
    </submittedName>
</protein>
<accession>A0A9W8Z785</accession>
<evidence type="ECO:0000313" key="3">
    <source>
        <dbReference type="Proteomes" id="UP001140510"/>
    </source>
</evidence>
<dbReference type="Proteomes" id="UP001140510">
    <property type="component" value="Unassembled WGS sequence"/>
</dbReference>
<dbReference type="AlphaFoldDB" id="A0A9W8Z785"/>
<comment type="caution">
    <text evidence="2">The sequence shown here is derived from an EMBL/GenBank/DDBJ whole genome shotgun (WGS) entry which is preliminary data.</text>
</comment>
<evidence type="ECO:0000256" key="1">
    <source>
        <dbReference type="SAM" id="MobiDB-lite"/>
    </source>
</evidence>
<name>A0A9W8Z785_9PLEO</name>
<feature type="compositionally biased region" description="Polar residues" evidence="1">
    <location>
        <begin position="86"/>
        <end position="97"/>
    </location>
</feature>
<sequence length="336" mass="32205">MAGFIQNMIWSSVEGFVDAAKKTGGEYAGNALIKAGDALENGGRSVGGGLEKAATGYGSKLSGQTYQASSASKALPSTARKPAVKRSNSMPANTKPSGSLAGGRSIAGPTSSVPLGAKKTVGGAKKAVGGVAGGAGRTVGGVTNTATKTIGGVTGGAARGVNGVTKTAGGAVGGVGKTAGGVVGGASRNATRGVNGLGDGLSGLTGGASKGVSRGASGLGDGLAGLTGGATKSVGGVMNGASKSIGGLPKPYNSTTAGSSYANPYPTAKKAAVRPGQSKPFTTPQANKTETGPKPYPGTNTLPGQGSKTPVKKYKPAQSLGSQVQPGQKMTHIGAF</sequence>
<dbReference type="OrthoDB" id="3945698at2759"/>
<gene>
    <name evidence="2" type="ORF">N0V91_010425</name>
</gene>
<reference evidence="2" key="1">
    <citation type="submission" date="2022-10" db="EMBL/GenBank/DDBJ databases">
        <title>Tapping the CABI collections for fungal endophytes: first genome assemblies for Collariella, Neodidymelliopsis, Ascochyta clinopodiicola, Didymella pomorum, Didymosphaeria variabile, Neocosmospora piperis and Neocucurbitaria cava.</title>
        <authorList>
            <person name="Hill R."/>
        </authorList>
    </citation>
    <scope>NUCLEOTIDE SEQUENCE</scope>
    <source>
        <strain evidence="2">IMI 355091</strain>
    </source>
</reference>
<feature type="region of interest" description="Disordered" evidence="1">
    <location>
        <begin position="68"/>
        <end position="116"/>
    </location>
</feature>